<evidence type="ECO:0000313" key="8">
    <source>
        <dbReference type="EMBL" id="CRK88213.1"/>
    </source>
</evidence>
<dbReference type="STRING" id="568069.A0A1J1HJL0"/>
<sequence length="697" mass="80669">MDETTTLQIEAKLERERTNIALLEQNLEKYNSLTINASNILQNFEQRLLKVEQNVFPLYNVTKSLECQQKNLDVVIKKLDGVLQHYSCSQENFNIIQLGPDSENIGLYLEALNKLKRAKDYFLTTGTGTVELENVTHLYNNGCDVLNQYFKQLIRRHSSPLKPIDLIDLIYMEEDTSDDNSQYSASSIRQLPQETRKELKIIVDWLDENLRREYMTIYSDERSDIIYRSLIMLKDHQKASSLGNDSGMKVKSYGRLSLNDSGGKKKLQSIFEKKANKMFAKANLLKKPLNLSNDNFLNEDMYGENNDMELEKYLVLLLGLQKLLVLERQILNEIIPSSRQNEVFFNVGMTSIDMIVKDAEAITSRVMKSISKKEWSAALGVFSAMKHVNLLQPDIEKICNQEQKSQLSGVMNRFHSTGKSALDQFIDSIKSEGSSSQVPLTSTGSFPKDATVHQLTSDTIWFLEHLYPYYDIIGPVLINDTVYSQPLQQIMNFKSFNDDQKNRALCGIYFRKVLTELNFTIITKADQIYNNDATCQLFKLNNIYYILKSLQRNNLLDVVKFTEVDSEKRYLKMIDDLKHAYQQTWQKLLVHITPIEDCPKASGGKLKDKDRAIVKEKFANFNREFDESCRNQRSISVPDILLREGLKRDNSETLVPHYNAFYDLYADVEFAKNREKYVRYTPHHFAMALMSIFDDRN</sequence>
<evidence type="ECO:0000259" key="7">
    <source>
        <dbReference type="Pfam" id="PF03081"/>
    </source>
</evidence>
<evidence type="ECO:0000256" key="1">
    <source>
        <dbReference type="ARBA" id="ARBA00006756"/>
    </source>
</evidence>
<feature type="domain" description="Exocyst complex subunit Exo70 C-terminal" evidence="7">
    <location>
        <begin position="318"/>
        <end position="689"/>
    </location>
</feature>
<comment type="similarity">
    <text evidence="1 5">Belongs to the EXO70 family.</text>
</comment>
<dbReference type="Pfam" id="PF03081">
    <property type="entry name" value="Exo70_C"/>
    <property type="match status" value="1"/>
</dbReference>
<dbReference type="GO" id="GO:0015031">
    <property type="term" value="P:protein transport"/>
    <property type="evidence" value="ECO:0007669"/>
    <property type="project" value="UniProtKB-KW"/>
</dbReference>
<keyword evidence="3 5" id="KW-0268">Exocytosis</keyword>
<proteinExistence type="inferred from homology"/>
<keyword evidence="5" id="KW-0653">Protein transport</keyword>
<reference evidence="8 9" key="1">
    <citation type="submission" date="2015-04" db="EMBL/GenBank/DDBJ databases">
        <authorList>
            <person name="Syromyatnikov M.Y."/>
            <person name="Popov V.N."/>
        </authorList>
    </citation>
    <scope>NUCLEOTIDE SEQUENCE [LARGE SCALE GENOMIC DNA]</scope>
</reference>
<protein>
    <recommendedName>
        <fullName evidence="4 5">Exocyst complex component 7</fullName>
    </recommendedName>
    <alternativeName>
        <fullName evidence="5">Exocyst complex component Exo70</fullName>
    </alternativeName>
</protein>
<dbReference type="AlphaFoldDB" id="A0A1J1HJL0"/>
<dbReference type="PANTHER" id="PTHR12542:SF41">
    <property type="entry name" value="EXOCYST COMPLEX COMPONENT 7"/>
    <property type="match status" value="1"/>
</dbReference>
<dbReference type="GO" id="GO:0006887">
    <property type="term" value="P:exocytosis"/>
    <property type="evidence" value="ECO:0007669"/>
    <property type="project" value="UniProtKB-KW"/>
</dbReference>
<dbReference type="OrthoDB" id="1922221at2759"/>
<dbReference type="InterPro" id="IPR004140">
    <property type="entry name" value="Exo70"/>
</dbReference>
<dbReference type="Gene3D" id="1.20.1280.170">
    <property type="entry name" value="Exocyst complex component Exo70"/>
    <property type="match status" value="1"/>
</dbReference>
<accession>A0A1J1HJL0</accession>
<dbReference type="InterPro" id="IPR046364">
    <property type="entry name" value="Exo70_C"/>
</dbReference>
<comment type="function">
    <text evidence="5">Component of the exocyst complex involved in the docking of exocytic vesicles with fusion sites on the plasma membrane.</text>
</comment>
<name>A0A1J1HJL0_9DIPT</name>
<dbReference type="EMBL" id="CVRI01000006">
    <property type="protein sequence ID" value="CRK88213.1"/>
    <property type="molecule type" value="Genomic_DNA"/>
</dbReference>
<dbReference type="GO" id="GO:0005546">
    <property type="term" value="F:phosphatidylinositol-4,5-bisphosphate binding"/>
    <property type="evidence" value="ECO:0007669"/>
    <property type="project" value="InterPro"/>
</dbReference>
<evidence type="ECO:0000256" key="4">
    <source>
        <dbReference type="ARBA" id="ARBA00026169"/>
    </source>
</evidence>
<dbReference type="Proteomes" id="UP000183832">
    <property type="component" value="Unassembled WGS sequence"/>
</dbReference>
<keyword evidence="9" id="KW-1185">Reference proteome</keyword>
<evidence type="ECO:0000256" key="6">
    <source>
        <dbReference type="SAM" id="Coils"/>
    </source>
</evidence>
<dbReference type="SUPFAM" id="SSF74788">
    <property type="entry name" value="Cullin repeat-like"/>
    <property type="match status" value="1"/>
</dbReference>
<feature type="non-terminal residue" evidence="8">
    <location>
        <position position="697"/>
    </location>
</feature>
<dbReference type="InterPro" id="IPR016159">
    <property type="entry name" value="Cullin_repeat-like_dom_sf"/>
</dbReference>
<evidence type="ECO:0000313" key="9">
    <source>
        <dbReference type="Proteomes" id="UP000183832"/>
    </source>
</evidence>
<dbReference type="GO" id="GO:0000145">
    <property type="term" value="C:exocyst"/>
    <property type="evidence" value="ECO:0007669"/>
    <property type="project" value="InterPro"/>
</dbReference>
<dbReference type="PANTHER" id="PTHR12542">
    <property type="entry name" value="EXOCYST COMPLEX PROTEIN EXO70"/>
    <property type="match status" value="1"/>
</dbReference>
<evidence type="ECO:0000256" key="5">
    <source>
        <dbReference type="RuleBase" id="RU365026"/>
    </source>
</evidence>
<feature type="coiled-coil region" evidence="6">
    <location>
        <begin position="6"/>
        <end position="33"/>
    </location>
</feature>
<evidence type="ECO:0000256" key="2">
    <source>
        <dbReference type="ARBA" id="ARBA00022448"/>
    </source>
</evidence>
<keyword evidence="6" id="KW-0175">Coiled coil</keyword>
<keyword evidence="2 5" id="KW-0813">Transport</keyword>
<organism evidence="8 9">
    <name type="scientific">Clunio marinus</name>
    <dbReference type="NCBI Taxonomy" id="568069"/>
    <lineage>
        <taxon>Eukaryota</taxon>
        <taxon>Metazoa</taxon>
        <taxon>Ecdysozoa</taxon>
        <taxon>Arthropoda</taxon>
        <taxon>Hexapoda</taxon>
        <taxon>Insecta</taxon>
        <taxon>Pterygota</taxon>
        <taxon>Neoptera</taxon>
        <taxon>Endopterygota</taxon>
        <taxon>Diptera</taxon>
        <taxon>Nematocera</taxon>
        <taxon>Chironomoidea</taxon>
        <taxon>Chironomidae</taxon>
        <taxon>Clunio</taxon>
    </lineage>
</organism>
<dbReference type="Pfam" id="PF20669">
    <property type="entry name" value="Exo70_N"/>
    <property type="match status" value="1"/>
</dbReference>
<evidence type="ECO:0000256" key="3">
    <source>
        <dbReference type="ARBA" id="ARBA00022483"/>
    </source>
</evidence>
<gene>
    <name evidence="8" type="ORF">CLUMA_CG001994</name>
</gene>